<dbReference type="PANTHER" id="PTHR13693:SF100">
    <property type="entry name" value="8-AMINO-7-OXONONANOATE SYNTHASE"/>
    <property type="match status" value="1"/>
</dbReference>
<dbReference type="InterPro" id="IPR015421">
    <property type="entry name" value="PyrdxlP-dep_Trfase_major"/>
</dbReference>
<gene>
    <name evidence="5" type="ORF">HQ36_04590</name>
</gene>
<organism evidence="5 6">
    <name type="scientific">Porphyromonas gingivicanis</name>
    <dbReference type="NCBI Taxonomy" id="266762"/>
    <lineage>
        <taxon>Bacteria</taxon>
        <taxon>Pseudomonadati</taxon>
        <taxon>Bacteroidota</taxon>
        <taxon>Bacteroidia</taxon>
        <taxon>Bacteroidales</taxon>
        <taxon>Porphyromonadaceae</taxon>
        <taxon>Porphyromonas</taxon>
    </lineage>
</organism>
<dbReference type="STRING" id="266762.HQ36_04590"/>
<dbReference type="AlphaFoldDB" id="A0A0A2GCL4"/>
<dbReference type="Gene3D" id="3.40.640.10">
    <property type="entry name" value="Type I PLP-dependent aspartate aminotransferase-like (Major domain)"/>
    <property type="match status" value="1"/>
</dbReference>
<dbReference type="PANTHER" id="PTHR13693">
    <property type="entry name" value="CLASS II AMINOTRANSFERASE/8-AMINO-7-OXONONANOATE SYNTHASE"/>
    <property type="match status" value="1"/>
</dbReference>
<evidence type="ECO:0000313" key="6">
    <source>
        <dbReference type="Proteomes" id="UP000030134"/>
    </source>
</evidence>
<keyword evidence="6" id="KW-1185">Reference proteome</keyword>
<dbReference type="GO" id="GO:0030170">
    <property type="term" value="F:pyridoxal phosphate binding"/>
    <property type="evidence" value="ECO:0007669"/>
    <property type="project" value="InterPro"/>
</dbReference>
<dbReference type="EMBL" id="JQZW01000008">
    <property type="protein sequence ID" value="KGN98189.1"/>
    <property type="molecule type" value="Genomic_DNA"/>
</dbReference>
<evidence type="ECO:0000256" key="3">
    <source>
        <dbReference type="ARBA" id="ARBA00022898"/>
    </source>
</evidence>
<evidence type="ECO:0000259" key="4">
    <source>
        <dbReference type="Pfam" id="PF00155"/>
    </source>
</evidence>
<reference evidence="5 6" key="1">
    <citation type="submission" date="2014-08" db="EMBL/GenBank/DDBJ databases">
        <title>Porphyromonas gingivicanis strain:COT-022_OH1391 Genome sequencing.</title>
        <authorList>
            <person name="Wallis C."/>
            <person name="Deusch O."/>
            <person name="O'Flynn C."/>
            <person name="Davis I."/>
            <person name="Jospin G."/>
            <person name="Darling A.E."/>
            <person name="Coil D.A."/>
            <person name="Alexiev A."/>
            <person name="Horsfall A."/>
            <person name="Kirkwood N."/>
            <person name="Harris S."/>
            <person name="Eisen J.A."/>
        </authorList>
    </citation>
    <scope>NUCLEOTIDE SEQUENCE [LARGE SCALE GENOMIC DNA]</scope>
    <source>
        <strain evidence="6">COT-022 OH1391</strain>
    </source>
</reference>
<dbReference type="InterPro" id="IPR015424">
    <property type="entry name" value="PyrdxlP-dep_Trfase"/>
</dbReference>
<dbReference type="SUPFAM" id="SSF53383">
    <property type="entry name" value="PLP-dependent transferases"/>
    <property type="match status" value="1"/>
</dbReference>
<dbReference type="Pfam" id="PF00155">
    <property type="entry name" value="Aminotran_1_2"/>
    <property type="match status" value="1"/>
</dbReference>
<comment type="caution">
    <text evidence="5">The sequence shown here is derived from an EMBL/GenBank/DDBJ whole genome shotgun (WGS) entry which is preliminary data.</text>
</comment>
<evidence type="ECO:0000256" key="2">
    <source>
        <dbReference type="ARBA" id="ARBA00022679"/>
    </source>
</evidence>
<dbReference type="InterPro" id="IPR004839">
    <property type="entry name" value="Aminotransferase_I/II_large"/>
</dbReference>
<accession>A0A0A2GCL4</accession>
<proteinExistence type="predicted"/>
<protein>
    <recommendedName>
        <fullName evidence="4">Aminotransferase class I/classII large domain-containing protein</fullName>
    </recommendedName>
</protein>
<sequence length="384" mass="43219">MYRVSQELEYLDSIQASRSLERHYESYGKYCSVKGQLRLNLSGNDYLGLVEREDLRREFLSLYPVYAVPHGSTSSRLLLGNYSLASLFEEEIARALRKESALLFNSGYHANTAILSALSSLGGVHILADKLVHASIIDGIRLSEASFERFRHNDWVHLERLLSRVDGTKTPIVVVESLYSMDGDKTDLRTLVALKEKYPQMLLYVDEAHAIGAVGKHGYGVAEEQDVLEDIDILVGTFGKALNSMGAYVATCTALKRWLINKARSLIFSTMLPEATTAWSRFLFNRLPTFVEERKKLNSIAQSVHTWLKEIDCATIGNSYIVPLLIGGNEECCRVATILQEGGFEVRPIRYPTVPQGTARIRLSLTATMREEDLLPLIDLLRRR</sequence>
<keyword evidence="3" id="KW-0663">Pyridoxal phosphate</keyword>
<keyword evidence="2" id="KW-0808">Transferase</keyword>
<name>A0A0A2GCL4_9PORP</name>
<dbReference type="GO" id="GO:0008710">
    <property type="term" value="F:8-amino-7-oxononanoate synthase activity"/>
    <property type="evidence" value="ECO:0007669"/>
    <property type="project" value="TreeGrafter"/>
</dbReference>
<evidence type="ECO:0000313" key="5">
    <source>
        <dbReference type="EMBL" id="KGN98189.1"/>
    </source>
</evidence>
<dbReference type="Gene3D" id="3.90.1150.10">
    <property type="entry name" value="Aspartate Aminotransferase, domain 1"/>
    <property type="match status" value="1"/>
</dbReference>
<feature type="domain" description="Aminotransferase class I/classII large" evidence="4">
    <location>
        <begin position="39"/>
        <end position="379"/>
    </location>
</feature>
<dbReference type="eggNOG" id="COG0156">
    <property type="taxonomic scope" value="Bacteria"/>
</dbReference>
<dbReference type="InterPro" id="IPR015422">
    <property type="entry name" value="PyrdxlP-dep_Trfase_small"/>
</dbReference>
<dbReference type="GO" id="GO:0009102">
    <property type="term" value="P:biotin biosynthetic process"/>
    <property type="evidence" value="ECO:0007669"/>
    <property type="project" value="TreeGrafter"/>
</dbReference>
<evidence type="ECO:0000256" key="1">
    <source>
        <dbReference type="ARBA" id="ARBA00001933"/>
    </source>
</evidence>
<comment type="cofactor">
    <cofactor evidence="1">
        <name>pyridoxal 5'-phosphate</name>
        <dbReference type="ChEBI" id="CHEBI:597326"/>
    </cofactor>
</comment>
<dbReference type="InterPro" id="IPR050087">
    <property type="entry name" value="AON_synthase_class-II"/>
</dbReference>
<dbReference type="Proteomes" id="UP000030134">
    <property type="component" value="Unassembled WGS sequence"/>
</dbReference>